<reference evidence="1" key="1">
    <citation type="submission" date="2023-10" db="EMBL/GenBank/DDBJ databases">
        <title>Genome assembly of Pristionchus species.</title>
        <authorList>
            <person name="Yoshida K."/>
            <person name="Sommer R.J."/>
        </authorList>
    </citation>
    <scope>NUCLEOTIDE SEQUENCE</scope>
    <source>
        <strain evidence="1">RS0144</strain>
    </source>
</reference>
<protein>
    <recommendedName>
        <fullName evidence="3">Nuclear receptor</fullName>
    </recommendedName>
</protein>
<sequence length="116" mass="13929">IIQHNDFNRFSFQFRNCSRLRLQVIQPLLECCMRNGATQIDHLLVMLIGEEMLDNQPFIDRFVACRTVHDHYRRIHLGKSRDEMRTNLTETFFIISHVRRKELVASGIDRNRWNKS</sequence>
<name>A0AAV5SK39_9BILA</name>
<evidence type="ECO:0000313" key="2">
    <source>
        <dbReference type="Proteomes" id="UP001432027"/>
    </source>
</evidence>
<evidence type="ECO:0000313" key="1">
    <source>
        <dbReference type="EMBL" id="GMS83596.1"/>
    </source>
</evidence>
<accession>A0AAV5SK39</accession>
<feature type="non-terminal residue" evidence="1">
    <location>
        <position position="116"/>
    </location>
</feature>
<dbReference type="EMBL" id="BTSX01000002">
    <property type="protein sequence ID" value="GMS83596.1"/>
    <property type="molecule type" value="Genomic_DNA"/>
</dbReference>
<feature type="non-terminal residue" evidence="1">
    <location>
        <position position="1"/>
    </location>
</feature>
<gene>
    <name evidence="1" type="ORF">PENTCL1PPCAC_5771</name>
</gene>
<dbReference type="Proteomes" id="UP001432027">
    <property type="component" value="Unassembled WGS sequence"/>
</dbReference>
<evidence type="ECO:0008006" key="3">
    <source>
        <dbReference type="Google" id="ProtNLM"/>
    </source>
</evidence>
<comment type="caution">
    <text evidence="1">The sequence shown here is derived from an EMBL/GenBank/DDBJ whole genome shotgun (WGS) entry which is preliminary data.</text>
</comment>
<keyword evidence="2" id="KW-1185">Reference proteome</keyword>
<organism evidence="1 2">
    <name type="scientific">Pristionchus entomophagus</name>
    <dbReference type="NCBI Taxonomy" id="358040"/>
    <lineage>
        <taxon>Eukaryota</taxon>
        <taxon>Metazoa</taxon>
        <taxon>Ecdysozoa</taxon>
        <taxon>Nematoda</taxon>
        <taxon>Chromadorea</taxon>
        <taxon>Rhabditida</taxon>
        <taxon>Rhabditina</taxon>
        <taxon>Diplogasteromorpha</taxon>
        <taxon>Diplogasteroidea</taxon>
        <taxon>Neodiplogasteridae</taxon>
        <taxon>Pristionchus</taxon>
    </lineage>
</organism>
<proteinExistence type="predicted"/>
<dbReference type="AlphaFoldDB" id="A0AAV5SK39"/>